<dbReference type="OrthoDB" id="233977at2"/>
<dbReference type="InterPro" id="IPR046450">
    <property type="entry name" value="PA_dom_sf"/>
</dbReference>
<dbReference type="InterPro" id="IPR018247">
    <property type="entry name" value="EF_Hand_1_Ca_BS"/>
</dbReference>
<dbReference type="HOGENOM" id="CLU_019932_2_1_0"/>
<sequence length="535" mass="57588" precursor="true">MRIVVVFLIASLAGAQQSKSRIAEGFDSIQAARLKADLTFLSSDALEGRRSLERGSEVAIQWIASQFAKAGLKPLVGDSYLQPVPIVEFTADRAATTLVLRRGAQTETFRAPEATANFGNEVTVTGPVVFAGYGITAPELGYDDYTGIDARGKIVLIFNHEPQENDANSIFNGAGNTRYTNATYKSLNAQRHGAIGILSMMDPNNHTAGQGRGGRGAGQGAAARPRIPSETLVEGGPAIPTFTISASVAAGIFAAAGKKAGEVQTAIDSKPAPMSFAVPDITVELHPVVSERRRANSYNVVGLLEGSDPALKAETVIFSGHFDHDGIGPQGILHGADDNGSGTVGVVELARAYALNPVKPKRSLLFVVFAAEERGLLGAYHYVAHPLRPLATTRAEINFDMIGRNEAADPRVQTEISPDTSNELGLIGTHYSPDYRAVVERSNEMVGLKLNYKWDRDASNQVLFRSDQYPFLQHDIPAVWWFTGFHPDYHQVTDTVEKINFEKMVKILKLAYASGFEFADSPAVPKLVGKAVARP</sequence>
<organism evidence="3">
    <name type="scientific">Solibacter usitatus (strain Ellin6076)</name>
    <dbReference type="NCBI Taxonomy" id="234267"/>
    <lineage>
        <taxon>Bacteria</taxon>
        <taxon>Pseudomonadati</taxon>
        <taxon>Acidobacteriota</taxon>
        <taxon>Terriglobia</taxon>
        <taxon>Bryobacterales</taxon>
        <taxon>Solibacteraceae</taxon>
        <taxon>Candidatus Solibacter</taxon>
    </lineage>
</organism>
<dbReference type="InterPro" id="IPR007484">
    <property type="entry name" value="Peptidase_M28"/>
</dbReference>
<dbReference type="Pfam" id="PF02225">
    <property type="entry name" value="PA"/>
    <property type="match status" value="1"/>
</dbReference>
<dbReference type="KEGG" id="sus:Acid_6315"/>
<dbReference type="AlphaFoldDB" id="Q01SX9"/>
<feature type="domain" description="PA" evidence="1">
    <location>
        <begin position="124"/>
        <end position="219"/>
    </location>
</feature>
<name>Q01SX9_SOLUE</name>
<dbReference type="InterPro" id="IPR045175">
    <property type="entry name" value="M28_fam"/>
</dbReference>
<dbReference type="InParanoid" id="Q01SX9"/>
<dbReference type="Pfam" id="PF04389">
    <property type="entry name" value="Peptidase_M28"/>
    <property type="match status" value="1"/>
</dbReference>
<dbReference type="Gene3D" id="3.50.30.30">
    <property type="match status" value="1"/>
</dbReference>
<gene>
    <name evidence="3" type="ordered locus">Acid_6315</name>
</gene>
<reference evidence="3" key="1">
    <citation type="submission" date="2006-10" db="EMBL/GenBank/DDBJ databases">
        <title>Complete sequence of Solibacter usitatus Ellin6076.</title>
        <authorList>
            <consortium name="US DOE Joint Genome Institute"/>
            <person name="Copeland A."/>
            <person name="Lucas S."/>
            <person name="Lapidus A."/>
            <person name="Barry K."/>
            <person name="Detter J.C."/>
            <person name="Glavina del Rio T."/>
            <person name="Hammon N."/>
            <person name="Israni S."/>
            <person name="Dalin E."/>
            <person name="Tice H."/>
            <person name="Pitluck S."/>
            <person name="Thompson L.S."/>
            <person name="Brettin T."/>
            <person name="Bruce D."/>
            <person name="Han C."/>
            <person name="Tapia R."/>
            <person name="Gilna P."/>
            <person name="Schmutz J."/>
            <person name="Larimer F."/>
            <person name="Land M."/>
            <person name="Hauser L."/>
            <person name="Kyrpides N."/>
            <person name="Mikhailova N."/>
            <person name="Janssen P.H."/>
            <person name="Kuske C.R."/>
            <person name="Richardson P."/>
        </authorList>
    </citation>
    <scope>NUCLEOTIDE SEQUENCE</scope>
    <source>
        <strain evidence="3">Ellin6076</strain>
    </source>
</reference>
<accession>Q01SX9</accession>
<dbReference type="SUPFAM" id="SSF53187">
    <property type="entry name" value="Zn-dependent exopeptidases"/>
    <property type="match status" value="1"/>
</dbReference>
<dbReference type="eggNOG" id="COG2234">
    <property type="taxonomic scope" value="Bacteria"/>
</dbReference>
<evidence type="ECO:0000313" key="3">
    <source>
        <dbReference type="EMBL" id="ABJ87241.1"/>
    </source>
</evidence>
<dbReference type="Gene3D" id="3.40.630.10">
    <property type="entry name" value="Zn peptidases"/>
    <property type="match status" value="1"/>
</dbReference>
<dbReference type="SUPFAM" id="SSF52025">
    <property type="entry name" value="PA domain"/>
    <property type="match status" value="1"/>
</dbReference>
<dbReference type="PANTHER" id="PTHR12147">
    <property type="entry name" value="METALLOPEPTIDASE M28 FAMILY MEMBER"/>
    <property type="match status" value="1"/>
</dbReference>
<dbReference type="PROSITE" id="PS00018">
    <property type="entry name" value="EF_HAND_1"/>
    <property type="match status" value="1"/>
</dbReference>
<evidence type="ECO:0000259" key="1">
    <source>
        <dbReference type="Pfam" id="PF02225"/>
    </source>
</evidence>
<proteinExistence type="predicted"/>
<dbReference type="EMBL" id="CP000473">
    <property type="protein sequence ID" value="ABJ87241.1"/>
    <property type="molecule type" value="Genomic_DNA"/>
</dbReference>
<dbReference type="GO" id="GO:0006508">
    <property type="term" value="P:proteolysis"/>
    <property type="evidence" value="ECO:0007669"/>
    <property type="project" value="InterPro"/>
</dbReference>
<evidence type="ECO:0000259" key="2">
    <source>
        <dbReference type="Pfam" id="PF04389"/>
    </source>
</evidence>
<protein>
    <submittedName>
        <fullName evidence="3">Peptidase M28</fullName>
    </submittedName>
</protein>
<dbReference type="GO" id="GO:0008235">
    <property type="term" value="F:metalloexopeptidase activity"/>
    <property type="evidence" value="ECO:0007669"/>
    <property type="project" value="InterPro"/>
</dbReference>
<dbReference type="STRING" id="234267.Acid_6315"/>
<feature type="domain" description="Peptidase M28" evidence="2">
    <location>
        <begin position="299"/>
        <end position="510"/>
    </location>
</feature>
<dbReference type="PANTHER" id="PTHR12147:SF26">
    <property type="entry name" value="PEPTIDASE M28 DOMAIN-CONTAINING PROTEIN"/>
    <property type="match status" value="1"/>
</dbReference>
<dbReference type="InterPro" id="IPR003137">
    <property type="entry name" value="PA_domain"/>
</dbReference>